<keyword evidence="1" id="KW-1133">Transmembrane helix</keyword>
<keyword evidence="3" id="KW-1185">Reference proteome</keyword>
<name>A0ABN2RI80_9PSEU</name>
<dbReference type="RefSeq" id="WP_344423039.1">
    <property type="nucleotide sequence ID" value="NZ_BAAANN010000019.1"/>
</dbReference>
<feature type="transmembrane region" description="Helical" evidence="1">
    <location>
        <begin position="42"/>
        <end position="64"/>
    </location>
</feature>
<dbReference type="Proteomes" id="UP001501116">
    <property type="component" value="Unassembled WGS sequence"/>
</dbReference>
<dbReference type="EMBL" id="BAAANN010000019">
    <property type="protein sequence ID" value="GAA1969401.1"/>
    <property type="molecule type" value="Genomic_DNA"/>
</dbReference>
<evidence type="ECO:0000313" key="2">
    <source>
        <dbReference type="EMBL" id="GAA1969401.1"/>
    </source>
</evidence>
<sequence>MTVRIHRLQRRGPGVVAGALILLALGGYWVTNVVDGHWAGSWLNVIGASVFGVISLVSAVAMLYRRFFRKPRLDELLADARGLTRVVSGTVKWSVGWHELRGAELKRTFTGYDETEAGPEAYELVLAGTFPRHQDGRMTVDFELTPGEAGELRRVIPARFGGAEEPTVEIRKDRIAPGHPRGAGAVPTVVVHLQAVGTGLVARIGTLGVVLALGFFLLRRYADGVLHDIAYPAASFGLAMVFVAVGLKVSATSSKQPRIELTARGFECRPGGTRPAVALWWDEIARLRRVDRGIEYLPSYADYPRRHPEAVFPGSEPGWYRLPVKMSRTGAKNFAHAVETRWPAFLETGGLESGAPPAPITRGAT</sequence>
<organism evidence="2 3">
    <name type="scientific">Amycolatopsis minnesotensis</name>
    <dbReference type="NCBI Taxonomy" id="337894"/>
    <lineage>
        <taxon>Bacteria</taxon>
        <taxon>Bacillati</taxon>
        <taxon>Actinomycetota</taxon>
        <taxon>Actinomycetes</taxon>
        <taxon>Pseudonocardiales</taxon>
        <taxon>Pseudonocardiaceae</taxon>
        <taxon>Amycolatopsis</taxon>
    </lineage>
</organism>
<reference evidence="2 3" key="1">
    <citation type="journal article" date="2019" name="Int. J. Syst. Evol. Microbiol.">
        <title>The Global Catalogue of Microorganisms (GCM) 10K type strain sequencing project: providing services to taxonomists for standard genome sequencing and annotation.</title>
        <authorList>
            <consortium name="The Broad Institute Genomics Platform"/>
            <consortium name="The Broad Institute Genome Sequencing Center for Infectious Disease"/>
            <person name="Wu L."/>
            <person name="Ma J."/>
        </authorList>
    </citation>
    <scope>NUCLEOTIDE SEQUENCE [LARGE SCALE GENOMIC DNA]</scope>
    <source>
        <strain evidence="2 3">JCM 14545</strain>
    </source>
</reference>
<comment type="caution">
    <text evidence="2">The sequence shown here is derived from an EMBL/GenBank/DDBJ whole genome shotgun (WGS) entry which is preliminary data.</text>
</comment>
<accession>A0ABN2RI80</accession>
<evidence type="ECO:0008006" key="4">
    <source>
        <dbReference type="Google" id="ProtNLM"/>
    </source>
</evidence>
<feature type="transmembrane region" description="Helical" evidence="1">
    <location>
        <begin position="12"/>
        <end position="30"/>
    </location>
</feature>
<proteinExistence type="predicted"/>
<keyword evidence="1" id="KW-0812">Transmembrane</keyword>
<gene>
    <name evidence="2" type="ORF">GCM10009754_48540</name>
</gene>
<evidence type="ECO:0000313" key="3">
    <source>
        <dbReference type="Proteomes" id="UP001501116"/>
    </source>
</evidence>
<feature type="transmembrane region" description="Helical" evidence="1">
    <location>
        <begin position="200"/>
        <end position="217"/>
    </location>
</feature>
<keyword evidence="1" id="KW-0472">Membrane</keyword>
<feature type="transmembrane region" description="Helical" evidence="1">
    <location>
        <begin position="229"/>
        <end position="249"/>
    </location>
</feature>
<protein>
    <recommendedName>
        <fullName evidence="4">DUF2207 domain-containing protein</fullName>
    </recommendedName>
</protein>
<evidence type="ECO:0000256" key="1">
    <source>
        <dbReference type="SAM" id="Phobius"/>
    </source>
</evidence>